<dbReference type="PANTHER" id="PTHR47552">
    <property type="entry name" value="PHOSPHORIBOSYLFORMYLGLYCINAMIDINE SYNTHASE SUBUNIT PURQ"/>
    <property type="match status" value="1"/>
</dbReference>
<comment type="function">
    <text evidence="8">Part of the phosphoribosylformylglycinamidine synthase complex involved in the purines biosynthetic pathway. Catalyzes the ATP-dependent conversion of formylglycinamide ribonucleotide (FGAR) and glutamine to yield formylglycinamidine ribonucleotide (FGAM) and glutamate. The FGAM synthase complex is composed of three subunits. PurQ produces an ammonia molecule by converting glutamine to glutamate. PurL transfers the ammonia molecule to FGAR to form FGAM in an ATP-dependent manner. PurS interacts with PurQ and PurL and is thought to assist in the transfer of the ammonia molecule from PurQ to PurL.</text>
</comment>
<dbReference type="GO" id="GO:0004642">
    <property type="term" value="F:phosphoribosylformylglycinamidine synthase activity"/>
    <property type="evidence" value="ECO:0007669"/>
    <property type="project" value="UniProtKB-UniRule"/>
</dbReference>
<gene>
    <name evidence="8" type="primary">purQ</name>
    <name evidence="9" type="ORF">Y958_06570</name>
</gene>
<organism evidence="9 10">
    <name type="scientific">Nitrospirillum viridazoti CBAmc</name>
    <dbReference type="NCBI Taxonomy" id="1441467"/>
    <lineage>
        <taxon>Bacteria</taxon>
        <taxon>Pseudomonadati</taxon>
        <taxon>Pseudomonadota</taxon>
        <taxon>Alphaproteobacteria</taxon>
        <taxon>Rhodospirillales</taxon>
        <taxon>Azospirillaceae</taxon>
        <taxon>Nitrospirillum</taxon>
        <taxon>Nitrospirillum viridazoti</taxon>
    </lineage>
</organism>
<dbReference type="SUPFAM" id="SSF52317">
    <property type="entry name" value="Class I glutamine amidotransferase-like"/>
    <property type="match status" value="1"/>
</dbReference>
<dbReference type="Proteomes" id="UP000197153">
    <property type="component" value="Chromosome 1"/>
</dbReference>
<dbReference type="NCBIfam" id="TIGR01737">
    <property type="entry name" value="FGAM_synth_I"/>
    <property type="match status" value="1"/>
</dbReference>
<comment type="catalytic activity">
    <reaction evidence="8">
        <text>L-glutamine + H2O = L-glutamate + NH4(+)</text>
        <dbReference type="Rhea" id="RHEA:15889"/>
        <dbReference type="ChEBI" id="CHEBI:15377"/>
        <dbReference type="ChEBI" id="CHEBI:28938"/>
        <dbReference type="ChEBI" id="CHEBI:29985"/>
        <dbReference type="ChEBI" id="CHEBI:58359"/>
        <dbReference type="EC" id="3.5.1.2"/>
    </reaction>
</comment>
<keyword evidence="1 8" id="KW-0963">Cytoplasm</keyword>
<dbReference type="PANTHER" id="PTHR47552:SF1">
    <property type="entry name" value="PHOSPHORIBOSYLFORMYLGLYCINAMIDINE SYNTHASE SUBUNIT PURQ"/>
    <property type="match status" value="1"/>
</dbReference>
<evidence type="ECO:0000256" key="2">
    <source>
        <dbReference type="ARBA" id="ARBA00022598"/>
    </source>
</evidence>
<keyword evidence="3 8" id="KW-0547">Nucleotide-binding</keyword>
<sequence length="229" mass="24608">MKSAVIVFPGSNCERDIAVALEQVSGHKTFHAWHRDTDLPEVDVIAVPGGFSYGDYLRCGAMAANSPVMRVVKERAAQGVKVIGVCNGFQILTEAGLLPGALIRNQSLKYICKTVDLKVENTDSAFTRHYTPGQHIGIPVGHGEGNYVADEETLKRLEGEGRVAFRYTDAAGVVNAAGNPNGATNNIAGIFNETRTVLGMMPHPERAFDPQHGNTDGRALFTSLLESLS</sequence>
<dbReference type="GO" id="GO:0005737">
    <property type="term" value="C:cytoplasm"/>
    <property type="evidence" value="ECO:0007669"/>
    <property type="project" value="UniProtKB-SubCell"/>
</dbReference>
<dbReference type="InterPro" id="IPR010075">
    <property type="entry name" value="PRibForGlyAmidine_synth_PurQ"/>
</dbReference>
<evidence type="ECO:0000256" key="5">
    <source>
        <dbReference type="ARBA" id="ARBA00022801"/>
    </source>
</evidence>
<dbReference type="NCBIfam" id="NF002957">
    <property type="entry name" value="PRK03619.1"/>
    <property type="match status" value="1"/>
</dbReference>
<feature type="active site" evidence="8">
    <location>
        <position position="203"/>
    </location>
</feature>
<feature type="active site" evidence="8">
    <location>
        <position position="205"/>
    </location>
</feature>
<dbReference type="UniPathway" id="UPA00074">
    <property type="reaction ID" value="UER00128"/>
</dbReference>
<evidence type="ECO:0000313" key="10">
    <source>
        <dbReference type="Proteomes" id="UP000197153"/>
    </source>
</evidence>
<evidence type="ECO:0000256" key="6">
    <source>
        <dbReference type="ARBA" id="ARBA00022840"/>
    </source>
</evidence>
<evidence type="ECO:0000256" key="7">
    <source>
        <dbReference type="ARBA" id="ARBA00022962"/>
    </source>
</evidence>
<keyword evidence="10" id="KW-1185">Reference proteome</keyword>
<keyword evidence="6 8" id="KW-0067">ATP-binding</keyword>
<dbReference type="Gene3D" id="3.40.50.880">
    <property type="match status" value="1"/>
</dbReference>
<name>A0A248JP90_9PROT</name>
<protein>
    <recommendedName>
        <fullName evidence="8">Phosphoribosylformylglycinamidine synthase subunit PurQ</fullName>
        <shortName evidence="8">FGAM synthase</shortName>
        <ecNumber evidence="8">6.3.5.3</ecNumber>
    </recommendedName>
    <alternativeName>
        <fullName evidence="8">Formylglycinamide ribonucleotide amidotransferase subunit I</fullName>
        <shortName evidence="8">FGAR amidotransferase I</shortName>
        <shortName evidence="8">FGAR-AT I</shortName>
    </alternativeName>
    <alternativeName>
        <fullName evidence="8">Glutaminase PurQ</fullName>
        <ecNumber evidence="8">3.5.1.2</ecNumber>
    </alternativeName>
    <alternativeName>
        <fullName evidence="8">Phosphoribosylformylglycinamidine synthase subunit I</fullName>
    </alternativeName>
</protein>
<keyword evidence="4 8" id="KW-0658">Purine biosynthesis</keyword>
<dbReference type="Pfam" id="PF13507">
    <property type="entry name" value="GATase_5"/>
    <property type="match status" value="1"/>
</dbReference>
<comment type="catalytic activity">
    <reaction evidence="8">
        <text>N(2)-formyl-N(1)-(5-phospho-beta-D-ribosyl)glycinamide + L-glutamine + ATP + H2O = 2-formamido-N(1)-(5-O-phospho-beta-D-ribosyl)acetamidine + L-glutamate + ADP + phosphate + H(+)</text>
        <dbReference type="Rhea" id="RHEA:17129"/>
        <dbReference type="ChEBI" id="CHEBI:15377"/>
        <dbReference type="ChEBI" id="CHEBI:15378"/>
        <dbReference type="ChEBI" id="CHEBI:29985"/>
        <dbReference type="ChEBI" id="CHEBI:30616"/>
        <dbReference type="ChEBI" id="CHEBI:43474"/>
        <dbReference type="ChEBI" id="CHEBI:58359"/>
        <dbReference type="ChEBI" id="CHEBI:147286"/>
        <dbReference type="ChEBI" id="CHEBI:147287"/>
        <dbReference type="ChEBI" id="CHEBI:456216"/>
        <dbReference type="EC" id="6.3.5.3"/>
    </reaction>
</comment>
<keyword evidence="5 8" id="KW-0378">Hydrolase</keyword>
<dbReference type="CDD" id="cd01740">
    <property type="entry name" value="GATase1_FGAR_AT"/>
    <property type="match status" value="1"/>
</dbReference>
<dbReference type="EC" id="3.5.1.2" evidence="8"/>
<dbReference type="AlphaFoldDB" id="A0A248JP90"/>
<reference evidence="9 10" key="1">
    <citation type="submission" date="2017-06" db="EMBL/GenBank/DDBJ databases">
        <title>Complete genome sequence of Nitrospirillum amazonense strain CBAmC, an endophytic nitrogen-fixing and plant growth-promoting bacterium, isolated from sugarcane.</title>
        <authorList>
            <person name="Schwab S."/>
            <person name="dos Santos Teixeira K.R."/>
            <person name="Simoes Araujo J.L."/>
            <person name="Soares Vidal M."/>
            <person name="Borges de Freitas H.R."/>
            <person name="Rivello Crivelaro A.L."/>
            <person name="Bueno de Camargo Nunes A."/>
            <person name="dos Santos C.M."/>
            <person name="Palmeira da Silva Rosa D."/>
            <person name="da Silva Padilha D."/>
            <person name="da Silva E."/>
            <person name="Araujo Terra L."/>
            <person name="Soares Mendes V."/>
            <person name="Farinelli L."/>
            <person name="Magalhaes Cruz L."/>
            <person name="Baldani J.I."/>
        </authorList>
    </citation>
    <scope>NUCLEOTIDE SEQUENCE [LARGE SCALE GENOMIC DNA]</scope>
    <source>
        <strain evidence="9 10">CBAmC</strain>
    </source>
</reference>
<proteinExistence type="inferred from homology"/>
<keyword evidence="7 8" id="KW-0315">Glutamine amidotransferase</keyword>
<evidence type="ECO:0000256" key="1">
    <source>
        <dbReference type="ARBA" id="ARBA00022490"/>
    </source>
</evidence>
<evidence type="ECO:0000313" key="9">
    <source>
        <dbReference type="EMBL" id="ASG20515.1"/>
    </source>
</evidence>
<dbReference type="KEGG" id="nao:Y958_06570"/>
<dbReference type="EMBL" id="CP022110">
    <property type="protein sequence ID" value="ASG20515.1"/>
    <property type="molecule type" value="Genomic_DNA"/>
</dbReference>
<dbReference type="PIRSF" id="PIRSF001586">
    <property type="entry name" value="FGAM_synth_I"/>
    <property type="match status" value="1"/>
</dbReference>
<dbReference type="HAMAP" id="MF_00421">
    <property type="entry name" value="PurQ"/>
    <property type="match status" value="1"/>
</dbReference>
<dbReference type="PROSITE" id="PS51273">
    <property type="entry name" value="GATASE_TYPE_1"/>
    <property type="match status" value="1"/>
</dbReference>
<dbReference type="InterPro" id="IPR029062">
    <property type="entry name" value="Class_I_gatase-like"/>
</dbReference>
<keyword evidence="2 8" id="KW-0436">Ligase</keyword>
<evidence type="ECO:0000256" key="4">
    <source>
        <dbReference type="ARBA" id="ARBA00022755"/>
    </source>
</evidence>
<dbReference type="GO" id="GO:0005524">
    <property type="term" value="F:ATP binding"/>
    <property type="evidence" value="ECO:0007669"/>
    <property type="project" value="UniProtKB-KW"/>
</dbReference>
<dbReference type="GO" id="GO:0006189">
    <property type="term" value="P:'de novo' IMP biosynthetic process"/>
    <property type="evidence" value="ECO:0007669"/>
    <property type="project" value="UniProtKB-UniRule"/>
</dbReference>
<feature type="active site" description="Nucleophile" evidence="8">
    <location>
        <position position="86"/>
    </location>
</feature>
<accession>A0A248JP90</accession>
<dbReference type="SMART" id="SM01211">
    <property type="entry name" value="GATase_5"/>
    <property type="match status" value="1"/>
</dbReference>
<evidence type="ECO:0000256" key="8">
    <source>
        <dbReference type="HAMAP-Rule" id="MF_00421"/>
    </source>
</evidence>
<evidence type="ECO:0000256" key="3">
    <source>
        <dbReference type="ARBA" id="ARBA00022741"/>
    </source>
</evidence>
<dbReference type="RefSeq" id="WP_088871367.1">
    <property type="nucleotide sequence ID" value="NZ_CP022110.1"/>
</dbReference>
<comment type="pathway">
    <text evidence="8">Purine metabolism; IMP biosynthesis via de novo pathway; 5-amino-1-(5-phospho-D-ribosyl)imidazole from N(2)-formyl-N(1)-(5-phospho-D-ribosyl)glycinamide: step 1/2.</text>
</comment>
<dbReference type="EC" id="6.3.5.3" evidence="8"/>
<comment type="subcellular location">
    <subcellularLocation>
        <location evidence="8">Cytoplasm</location>
    </subcellularLocation>
</comment>
<comment type="subunit">
    <text evidence="8">Part of the FGAM synthase complex composed of 1 PurL, 1 PurQ and 2 PurS subunits.</text>
</comment>
<dbReference type="GO" id="GO:0004359">
    <property type="term" value="F:glutaminase activity"/>
    <property type="evidence" value="ECO:0007669"/>
    <property type="project" value="UniProtKB-EC"/>
</dbReference>